<dbReference type="RefSeq" id="WP_210156046.1">
    <property type="nucleotide sequence ID" value="NZ_JAFCNB010000006.1"/>
</dbReference>
<dbReference type="EMBL" id="JAFCNB010000006">
    <property type="protein sequence ID" value="MBP2704742.1"/>
    <property type="molecule type" value="Genomic_DNA"/>
</dbReference>
<comment type="caution">
    <text evidence="3">The sequence shown here is derived from an EMBL/GenBank/DDBJ whole genome shotgun (WGS) entry which is preliminary data.</text>
</comment>
<dbReference type="Pfam" id="PF10756">
    <property type="entry name" value="bPH_6"/>
    <property type="match status" value="1"/>
</dbReference>
<gene>
    <name evidence="3" type="ORF">JOL79_13050</name>
</gene>
<keyword evidence="4" id="KW-1185">Reference proteome</keyword>
<feature type="transmembrane region" description="Helical" evidence="1">
    <location>
        <begin position="186"/>
        <end position="204"/>
    </location>
</feature>
<organism evidence="3 4">
    <name type="scientific">Microbispora oryzae</name>
    <dbReference type="NCBI Taxonomy" id="2806554"/>
    <lineage>
        <taxon>Bacteria</taxon>
        <taxon>Bacillati</taxon>
        <taxon>Actinomycetota</taxon>
        <taxon>Actinomycetes</taxon>
        <taxon>Streptosporangiales</taxon>
        <taxon>Streptosporangiaceae</taxon>
        <taxon>Microbispora</taxon>
    </lineage>
</organism>
<name>A0A941AJA1_9ACTN</name>
<feature type="domain" description="Low molecular weight protein antigen 6 PH" evidence="2">
    <location>
        <begin position="58"/>
        <end position="141"/>
    </location>
</feature>
<reference evidence="3" key="1">
    <citation type="submission" date="2021-02" db="EMBL/GenBank/DDBJ databases">
        <title>Draft genome sequence of Microbispora sp. RL4-1S isolated from rice leaves in Thailand.</title>
        <authorList>
            <person name="Muangham S."/>
            <person name="Duangmal K."/>
        </authorList>
    </citation>
    <scope>NUCLEOTIDE SEQUENCE</scope>
    <source>
        <strain evidence="3">RL4-1S</strain>
    </source>
</reference>
<evidence type="ECO:0000259" key="2">
    <source>
        <dbReference type="Pfam" id="PF10756"/>
    </source>
</evidence>
<feature type="transmembrane region" description="Helical" evidence="1">
    <location>
        <begin position="36"/>
        <end position="56"/>
    </location>
</feature>
<protein>
    <submittedName>
        <fullName evidence="3">PH domain-containing protein</fullName>
    </submittedName>
</protein>
<evidence type="ECO:0000256" key="1">
    <source>
        <dbReference type="SAM" id="Phobius"/>
    </source>
</evidence>
<dbReference type="Proteomes" id="UP000674234">
    <property type="component" value="Unassembled WGS sequence"/>
</dbReference>
<keyword evidence="1" id="KW-0812">Transmembrane</keyword>
<accession>A0A941AJA1</accession>
<proteinExistence type="predicted"/>
<evidence type="ECO:0000313" key="4">
    <source>
        <dbReference type="Proteomes" id="UP000674234"/>
    </source>
</evidence>
<evidence type="ECO:0000313" key="3">
    <source>
        <dbReference type="EMBL" id="MBP2704742.1"/>
    </source>
</evidence>
<keyword evidence="1" id="KW-1133">Transmembrane helix</keyword>
<feature type="transmembrane region" description="Helical" evidence="1">
    <location>
        <begin position="12"/>
        <end position="30"/>
    </location>
</feature>
<dbReference type="AlphaFoldDB" id="A0A941AJA1"/>
<keyword evidence="1" id="KW-0472">Membrane</keyword>
<dbReference type="InterPro" id="IPR019692">
    <property type="entry name" value="CFP-6_PH"/>
</dbReference>
<sequence>MRGQVYRSRAGWVFGWAWLLFTAWNVWDLAAHGTMPSALVAGAVLGVVTALVFLLAMRPAVVAGEEGILVRNPLRNTRIPWSAVDDVIVTSGIVIESGETAVRCWVPQASARERARATRRAARAIAATASDTMSKTEKAAAEAIGARTHADWVGQQLMEARAERLGVEPGAARGAVTAQVTWSPSALAAVAAALALVVLIVVLSV</sequence>